<dbReference type="AlphaFoldDB" id="A0AAP5IAF1"/>
<evidence type="ECO:0000313" key="2">
    <source>
        <dbReference type="Proteomes" id="UP000667802"/>
    </source>
</evidence>
<dbReference type="EMBL" id="JAALHA020000014">
    <property type="protein sequence ID" value="MDR9897826.1"/>
    <property type="molecule type" value="Genomic_DNA"/>
</dbReference>
<reference evidence="2" key="1">
    <citation type="journal article" date="2021" name="Science">
        <title>Hunting the eagle killer: A cyanobacterial neurotoxin causes vacuolar myelinopathy.</title>
        <authorList>
            <person name="Breinlinger S."/>
            <person name="Phillips T.J."/>
            <person name="Haram B.N."/>
            <person name="Mares J."/>
            <person name="Martinez Yerena J.A."/>
            <person name="Hrouzek P."/>
            <person name="Sobotka R."/>
            <person name="Henderson W.M."/>
            <person name="Schmieder P."/>
            <person name="Williams S.M."/>
            <person name="Lauderdale J.D."/>
            <person name="Wilde H.D."/>
            <person name="Gerrin W."/>
            <person name="Kust A."/>
            <person name="Washington J.W."/>
            <person name="Wagner C."/>
            <person name="Geier B."/>
            <person name="Liebeke M."/>
            <person name="Enke H."/>
            <person name="Niedermeyer T.H.J."/>
            <person name="Wilde S.B."/>
        </authorList>
    </citation>
    <scope>NUCLEOTIDE SEQUENCE [LARGE SCALE GENOMIC DNA]</scope>
    <source>
        <strain evidence="2">Thurmond2011</strain>
    </source>
</reference>
<sequence length="66" mass="7561">MSYTKRYLEANALWNETLGKWIFTDGYGENPPPDILQLRLNKAEINHPNPTSGITITEVTEVQKIE</sequence>
<gene>
    <name evidence="1" type="ORF">G7B40_025155</name>
</gene>
<evidence type="ECO:0000313" key="1">
    <source>
        <dbReference type="EMBL" id="MDR9897826.1"/>
    </source>
</evidence>
<accession>A0AAP5IAF1</accession>
<dbReference type="Proteomes" id="UP000667802">
    <property type="component" value="Unassembled WGS sequence"/>
</dbReference>
<proteinExistence type="predicted"/>
<organism evidence="1 2">
    <name type="scientific">Aetokthonos hydrillicola Thurmond2011</name>
    <dbReference type="NCBI Taxonomy" id="2712845"/>
    <lineage>
        <taxon>Bacteria</taxon>
        <taxon>Bacillati</taxon>
        <taxon>Cyanobacteriota</taxon>
        <taxon>Cyanophyceae</taxon>
        <taxon>Nostocales</taxon>
        <taxon>Hapalosiphonaceae</taxon>
        <taxon>Aetokthonos</taxon>
    </lineage>
</organism>
<name>A0AAP5IAF1_9CYAN</name>
<dbReference type="RefSeq" id="WP_208339092.1">
    <property type="nucleotide sequence ID" value="NZ_CAWQFN010000488.1"/>
</dbReference>
<comment type="caution">
    <text evidence="1">The sequence shown here is derived from an EMBL/GenBank/DDBJ whole genome shotgun (WGS) entry which is preliminary data.</text>
</comment>
<keyword evidence="2" id="KW-1185">Reference proteome</keyword>
<protein>
    <submittedName>
        <fullName evidence="1">Uncharacterized protein</fullName>
    </submittedName>
</protein>